<dbReference type="InterPro" id="IPR000835">
    <property type="entry name" value="HTH_MarR-typ"/>
</dbReference>
<dbReference type="PROSITE" id="PS50995">
    <property type="entry name" value="HTH_MARR_2"/>
    <property type="match status" value="1"/>
</dbReference>
<dbReference type="PRINTS" id="PR00598">
    <property type="entry name" value="HTHMARR"/>
</dbReference>
<dbReference type="GO" id="GO:0003677">
    <property type="term" value="F:DNA binding"/>
    <property type="evidence" value="ECO:0007669"/>
    <property type="project" value="UniProtKB-KW"/>
</dbReference>
<dbReference type="Pfam" id="PF01047">
    <property type="entry name" value="MarR"/>
    <property type="match status" value="1"/>
</dbReference>
<keyword evidence="3" id="KW-0804">Transcription</keyword>
<keyword evidence="2" id="KW-0238">DNA-binding</keyword>
<dbReference type="SUPFAM" id="SSF46785">
    <property type="entry name" value="Winged helix' DNA-binding domain"/>
    <property type="match status" value="1"/>
</dbReference>
<evidence type="ECO:0000313" key="6">
    <source>
        <dbReference type="Proteomes" id="UP000652477"/>
    </source>
</evidence>
<dbReference type="InterPro" id="IPR036388">
    <property type="entry name" value="WH-like_DNA-bd_sf"/>
</dbReference>
<dbReference type="PANTHER" id="PTHR42756">
    <property type="entry name" value="TRANSCRIPTIONAL REGULATOR, MARR"/>
    <property type="match status" value="1"/>
</dbReference>
<dbReference type="EMBL" id="JACOPF010000002">
    <property type="protein sequence ID" value="MBC5689460.1"/>
    <property type="molecule type" value="Genomic_DNA"/>
</dbReference>
<organism evidence="5 6">
    <name type="scientific">Mediterraneibacter hominis</name>
    <dbReference type="NCBI Taxonomy" id="2763054"/>
    <lineage>
        <taxon>Bacteria</taxon>
        <taxon>Bacillati</taxon>
        <taxon>Bacillota</taxon>
        <taxon>Clostridia</taxon>
        <taxon>Lachnospirales</taxon>
        <taxon>Lachnospiraceae</taxon>
        <taxon>Mediterraneibacter</taxon>
    </lineage>
</organism>
<comment type="caution">
    <text evidence="5">The sequence shown here is derived from an EMBL/GenBank/DDBJ whole genome shotgun (WGS) entry which is preliminary data.</text>
</comment>
<keyword evidence="1" id="KW-0805">Transcription regulation</keyword>
<evidence type="ECO:0000259" key="4">
    <source>
        <dbReference type="PROSITE" id="PS50995"/>
    </source>
</evidence>
<keyword evidence="6" id="KW-1185">Reference proteome</keyword>
<dbReference type="Gene3D" id="1.10.10.10">
    <property type="entry name" value="Winged helix-like DNA-binding domain superfamily/Winged helix DNA-binding domain"/>
    <property type="match status" value="1"/>
</dbReference>
<evidence type="ECO:0000256" key="1">
    <source>
        <dbReference type="ARBA" id="ARBA00023015"/>
    </source>
</evidence>
<dbReference type="GO" id="GO:0003700">
    <property type="term" value="F:DNA-binding transcription factor activity"/>
    <property type="evidence" value="ECO:0007669"/>
    <property type="project" value="InterPro"/>
</dbReference>
<proteinExistence type="predicted"/>
<evidence type="ECO:0000256" key="2">
    <source>
        <dbReference type="ARBA" id="ARBA00023125"/>
    </source>
</evidence>
<dbReference type="InterPro" id="IPR036390">
    <property type="entry name" value="WH_DNA-bd_sf"/>
</dbReference>
<evidence type="ECO:0000313" key="5">
    <source>
        <dbReference type="EMBL" id="MBC5689460.1"/>
    </source>
</evidence>
<evidence type="ECO:0000256" key="3">
    <source>
        <dbReference type="ARBA" id="ARBA00023163"/>
    </source>
</evidence>
<sequence>MEKEEIRKTLFQIEQARRKIVQNFLKEIGLTPGQGQARILQFLAAHEPVTQKKLADACDLDVTTMSRVLDRLEKEGYLKREKNPQCRRSYLIALTENGYKKAEEIAEGFQKLDEKICAGLKEEERETLLILLHKVEKELER</sequence>
<gene>
    <name evidence="5" type="ORF">H8S37_11075</name>
</gene>
<feature type="domain" description="HTH marR-type" evidence="4">
    <location>
        <begin position="3"/>
        <end position="137"/>
    </location>
</feature>
<dbReference type="SMART" id="SM00347">
    <property type="entry name" value="HTH_MARR"/>
    <property type="match status" value="1"/>
</dbReference>
<protein>
    <submittedName>
        <fullName evidence="5">MarR family transcriptional regulator</fullName>
    </submittedName>
</protein>
<dbReference type="PANTHER" id="PTHR42756:SF1">
    <property type="entry name" value="TRANSCRIPTIONAL REPRESSOR OF EMRAB OPERON"/>
    <property type="match status" value="1"/>
</dbReference>
<dbReference type="RefSeq" id="WP_186876129.1">
    <property type="nucleotide sequence ID" value="NZ_JACOPF010000002.1"/>
</dbReference>
<name>A0A923RQF1_9FIRM</name>
<reference evidence="5" key="1">
    <citation type="submission" date="2020-08" db="EMBL/GenBank/DDBJ databases">
        <title>Genome public.</title>
        <authorList>
            <person name="Liu C."/>
            <person name="Sun Q."/>
        </authorList>
    </citation>
    <scope>NUCLEOTIDE SEQUENCE</scope>
    <source>
        <strain evidence="5">NSJ-55</strain>
    </source>
</reference>
<accession>A0A923RQF1</accession>
<dbReference type="Proteomes" id="UP000652477">
    <property type="component" value="Unassembled WGS sequence"/>
</dbReference>
<dbReference type="AlphaFoldDB" id="A0A923RQF1"/>